<feature type="transmembrane region" description="Helical" evidence="1">
    <location>
        <begin position="118"/>
        <end position="138"/>
    </location>
</feature>
<feature type="domain" description="Cytochrome b/b6 N-terminal region profile" evidence="2">
    <location>
        <begin position="4"/>
        <end position="215"/>
    </location>
</feature>
<comment type="caution">
    <text evidence="3">The sequence shown here is derived from an EMBL/GenBank/DDBJ whole genome shotgun (WGS) entry which is preliminary data.</text>
</comment>
<dbReference type="Pfam" id="PF00033">
    <property type="entry name" value="Cytochrome_B"/>
    <property type="match status" value="1"/>
</dbReference>
<dbReference type="PANTHER" id="PTHR19271">
    <property type="entry name" value="CYTOCHROME B"/>
    <property type="match status" value="1"/>
</dbReference>
<sequence length="215" mass="24712">MGKIFDWIDSHFGVKEPHKRFLQRTIPPNVNYSYCLGGIAFTYFLMLAFTGLLLSIYYVPSEKEAFKSIIAITNEVTLGWFIRSLHKWSANLFIVFIIFHAIRVFIHKAYKPPRELNWMAGVLGFVVAMASGFTGYLLPWDQKAYWATEVGTSMFGTVPLIGDYLMYAVRGGLDINGTTLIRFYSLHVLYLPISMVIILWAHFHMVKRQGIAKRL</sequence>
<keyword evidence="1" id="KW-1133">Transmembrane helix</keyword>
<dbReference type="GO" id="GO:0016491">
    <property type="term" value="F:oxidoreductase activity"/>
    <property type="evidence" value="ECO:0007669"/>
    <property type="project" value="InterPro"/>
</dbReference>
<dbReference type="InterPro" id="IPR027387">
    <property type="entry name" value="Cytb/b6-like_sf"/>
</dbReference>
<dbReference type="AlphaFoldDB" id="A0A5J4KYN0"/>
<feature type="transmembrane region" description="Helical" evidence="1">
    <location>
        <begin position="150"/>
        <end position="169"/>
    </location>
</feature>
<feature type="transmembrane region" description="Helical" evidence="1">
    <location>
        <begin position="88"/>
        <end position="106"/>
    </location>
</feature>
<dbReference type="EMBL" id="BLAB01000001">
    <property type="protein sequence ID" value="GER93055.1"/>
    <property type="molecule type" value="Genomic_DNA"/>
</dbReference>
<reference evidence="3" key="1">
    <citation type="submission" date="2019-10" db="EMBL/GenBank/DDBJ databases">
        <title>Metagenomic sequencing of thiosulfate-disproportionating enrichment culture.</title>
        <authorList>
            <person name="Umezawa K."/>
            <person name="Kojima H."/>
            <person name="Fukui M."/>
        </authorList>
    </citation>
    <scope>NUCLEOTIDE SEQUENCE</scope>
    <source>
        <strain evidence="3">45J</strain>
    </source>
</reference>
<evidence type="ECO:0000313" key="3">
    <source>
        <dbReference type="EMBL" id="GER93055.1"/>
    </source>
</evidence>
<dbReference type="PIRSF" id="PIRSF000032">
    <property type="entry name" value="Cytochrome_b6"/>
    <property type="match status" value="1"/>
</dbReference>
<protein>
    <submittedName>
        <fullName evidence="3">Cytochrome b6</fullName>
    </submittedName>
</protein>
<feature type="transmembrane region" description="Helical" evidence="1">
    <location>
        <begin position="31"/>
        <end position="58"/>
    </location>
</feature>
<evidence type="ECO:0000256" key="1">
    <source>
        <dbReference type="SAM" id="Phobius"/>
    </source>
</evidence>
<evidence type="ECO:0000259" key="2">
    <source>
        <dbReference type="PROSITE" id="PS51002"/>
    </source>
</evidence>
<gene>
    <name evidence="3" type="ORF">A45J_0788</name>
</gene>
<dbReference type="Gene3D" id="1.20.810.10">
    <property type="entry name" value="Cytochrome Bc1 Complex, Chain C"/>
    <property type="match status" value="1"/>
</dbReference>
<dbReference type="InterPro" id="IPR016174">
    <property type="entry name" value="Di-haem_cyt_TM"/>
</dbReference>
<keyword evidence="1" id="KW-0812">Transmembrane</keyword>
<dbReference type="PROSITE" id="PS51002">
    <property type="entry name" value="CYTB_NTER"/>
    <property type="match status" value="1"/>
</dbReference>
<name>A0A5J4KYN0_9ZZZZ</name>
<dbReference type="GO" id="GO:0016020">
    <property type="term" value="C:membrane"/>
    <property type="evidence" value="ECO:0007669"/>
    <property type="project" value="InterPro"/>
</dbReference>
<organism evidence="3">
    <name type="scientific">hot springs metagenome</name>
    <dbReference type="NCBI Taxonomy" id="433727"/>
    <lineage>
        <taxon>unclassified sequences</taxon>
        <taxon>metagenomes</taxon>
        <taxon>ecological metagenomes</taxon>
    </lineage>
</organism>
<feature type="transmembrane region" description="Helical" evidence="1">
    <location>
        <begin position="181"/>
        <end position="203"/>
    </location>
</feature>
<dbReference type="GO" id="GO:0022904">
    <property type="term" value="P:respiratory electron transport chain"/>
    <property type="evidence" value="ECO:0007669"/>
    <property type="project" value="InterPro"/>
</dbReference>
<dbReference type="GO" id="GO:0009055">
    <property type="term" value="F:electron transfer activity"/>
    <property type="evidence" value="ECO:0007669"/>
    <property type="project" value="InterPro"/>
</dbReference>
<dbReference type="PANTHER" id="PTHR19271:SF16">
    <property type="entry name" value="CYTOCHROME B"/>
    <property type="match status" value="1"/>
</dbReference>
<accession>A0A5J4KYN0</accession>
<dbReference type="InterPro" id="IPR005797">
    <property type="entry name" value="Cyt_b/b6_N"/>
</dbReference>
<proteinExistence type="predicted"/>
<dbReference type="SUPFAM" id="SSF81342">
    <property type="entry name" value="Transmembrane di-heme cytochromes"/>
    <property type="match status" value="1"/>
</dbReference>
<keyword evidence="1" id="KW-0472">Membrane</keyword>